<dbReference type="GeneID" id="94349975"/>
<name>A0A976ILV0_BRELC</name>
<sequence>MSKLRFSVAAYSSEDAVFRACELNKQAEITKGYMTDKNCPYPQDLVLQLQDGLCRVSQMQLLSHQSHIATKIELFVSKEQSYERDTTRFTRLGFLTLKTNIENKYKARELKTVLIEQEAILLKLRIHTCHINERNLYNQVGFITINLYGQPLGLLPCHSRSKSVSNMPRRKIEEPEHFSLDVRFDLKTAAKLRDIQVAKDEAVANEDYDQAKRLKQVEEHVQSIGLELTRLDAQKKEAVVSENYDLAKKIKHEISMLEGSLSSNETQPIVPNSGTAVAPSRIQSHRLSSTFFPCGMHPDNLAPVADNGGDDGGRKDLLHQSIGEEHDETSGAYHTGPYHGKHSELNSYFRGIPDAEDLPAPEEISPAFAKDSEELVAVIGPFFTRCVFSNLWKHRVAAIRKVTMDMKLYDVDSTRLLDVCSRLAQIGVQDCIAQVTLSAFELLDRMLSFSARVHPDDMCRILGNSMSQLVIKLGESNAKVRDEAAALLKRIAAANNIGAAFVAFHLTKRSKKPLGLKLLIGRLCVLKNLLCDFELLPDSEFSVSGIMGFLKDCNCLAHQSREIRDAGKEITASLYLVVGTEIEVFLKSLRPKQLEEYQVAFDLAKTAQASKLRDAARGAHRNDTKDEKSQAHLEDQVACSEDEVSMDEFTCPFCGVMDDKFDAENLDQHFWSSCQMLTPCKTCGQIVEISTLNEHLLKRCELQNHCECPRCGEAITVKFFERHVSLNDCQPRVPLNCASRCPLCHNDIAIGTAGWQRHLLEEGCPQNPRS</sequence>
<dbReference type="SMART" id="SM01349">
    <property type="entry name" value="TOG"/>
    <property type="match status" value="1"/>
</dbReference>
<gene>
    <name evidence="2" type="ORF">CCR75_006234</name>
</gene>
<dbReference type="Pfam" id="PF21038">
    <property type="entry name" value="CEP104_N"/>
    <property type="match status" value="1"/>
</dbReference>
<dbReference type="InterPro" id="IPR011989">
    <property type="entry name" value="ARM-like"/>
</dbReference>
<evidence type="ECO:0000313" key="3">
    <source>
        <dbReference type="Proteomes" id="UP000294530"/>
    </source>
</evidence>
<dbReference type="KEGG" id="blac:94349975"/>
<dbReference type="OrthoDB" id="66599at2759"/>
<dbReference type="Pfam" id="PF21039">
    <property type="entry name" value="CEP104_ZnF"/>
    <property type="match status" value="1"/>
</dbReference>
<dbReference type="InterPro" id="IPR034085">
    <property type="entry name" value="TOG"/>
</dbReference>
<evidence type="ECO:0000259" key="1">
    <source>
        <dbReference type="SMART" id="SM01349"/>
    </source>
</evidence>
<dbReference type="Gene3D" id="1.25.10.10">
    <property type="entry name" value="Leucine-rich Repeat Variant"/>
    <property type="match status" value="1"/>
</dbReference>
<feature type="domain" description="TOG" evidence="1">
    <location>
        <begin position="363"/>
        <end position="610"/>
    </location>
</feature>
<evidence type="ECO:0000313" key="2">
    <source>
        <dbReference type="EMBL" id="TDH74175.1"/>
    </source>
</evidence>
<comment type="caution">
    <text evidence="2">The sequence shown here is derived from an EMBL/GenBank/DDBJ whole genome shotgun (WGS) entry which is preliminary data.</text>
</comment>
<proteinExistence type="predicted"/>
<dbReference type="PANTHER" id="PTHR13371">
    <property type="entry name" value="GLYCINE-, GLUTAMATE-, THIENYLCYCLOHEXYLPIPERIDINE-BINDING PROTEIN"/>
    <property type="match status" value="1"/>
</dbReference>
<dbReference type="InterPro" id="IPR048738">
    <property type="entry name" value="CEP104_Znf"/>
</dbReference>
<organism evidence="2 3">
    <name type="scientific">Bremia lactucae</name>
    <name type="common">Lettuce downy mildew</name>
    <dbReference type="NCBI Taxonomy" id="4779"/>
    <lineage>
        <taxon>Eukaryota</taxon>
        <taxon>Sar</taxon>
        <taxon>Stramenopiles</taxon>
        <taxon>Oomycota</taxon>
        <taxon>Peronosporomycetes</taxon>
        <taxon>Peronosporales</taxon>
        <taxon>Peronosporaceae</taxon>
        <taxon>Bremia</taxon>
    </lineage>
</organism>
<reference evidence="2 3" key="1">
    <citation type="journal article" date="2021" name="Genome Biol.">
        <title>AFLAP: assembly-free linkage analysis pipeline using k-mers from genome sequencing data.</title>
        <authorList>
            <person name="Fletcher K."/>
            <person name="Zhang L."/>
            <person name="Gil J."/>
            <person name="Han R."/>
            <person name="Cavanaugh K."/>
            <person name="Michelmore R."/>
        </authorList>
    </citation>
    <scope>NUCLEOTIDE SEQUENCE [LARGE SCALE GENOMIC DNA]</scope>
    <source>
        <strain evidence="2 3">SF5</strain>
    </source>
</reference>
<dbReference type="Pfam" id="PF21040">
    <property type="entry name" value="CEP104-like_TOG"/>
    <property type="match status" value="1"/>
</dbReference>
<keyword evidence="3" id="KW-1185">Reference proteome</keyword>
<dbReference type="GO" id="GO:0005929">
    <property type="term" value="C:cilium"/>
    <property type="evidence" value="ECO:0007669"/>
    <property type="project" value="TreeGrafter"/>
</dbReference>
<dbReference type="PANTHER" id="PTHR13371:SF0">
    <property type="entry name" value="CENTROSOMAL PROTEIN OF 104 KDA"/>
    <property type="match status" value="1"/>
</dbReference>
<dbReference type="AlphaFoldDB" id="A0A976ILV0"/>
<dbReference type="InterPro" id="IPR048739">
    <property type="entry name" value="CEP104_N"/>
</dbReference>
<dbReference type="RefSeq" id="XP_067823673.1">
    <property type="nucleotide sequence ID" value="XM_067964304.1"/>
</dbReference>
<dbReference type="Proteomes" id="UP000294530">
    <property type="component" value="Unassembled WGS sequence"/>
</dbReference>
<accession>A0A976ILV0</accession>
<dbReference type="InterPro" id="IPR052607">
    <property type="entry name" value="CEP104-like"/>
</dbReference>
<dbReference type="EMBL" id="SHOA02000011">
    <property type="protein sequence ID" value="TDH74175.1"/>
    <property type="molecule type" value="Genomic_DNA"/>
</dbReference>
<protein>
    <recommendedName>
        <fullName evidence="1">TOG domain-containing protein</fullName>
    </recommendedName>
</protein>